<accession>A0A1H3CR74</accession>
<proteinExistence type="predicted"/>
<dbReference type="OrthoDB" id="7349669at2"/>
<sequence>MSYCKLCGSQEIRQCIEREPVAYKGSTLQVAMEYSECQECGREFVATEQIRRNDAAVRDAKRHHDGLLTGEEIVRLRKSFHLNQEMAAVLFGGGRHAFSKYERGEVTQSASMDRLLRLCYRHPELIEELKALNPAVGHRLPDEGEHGRLRRDKTVWATPTDAWETQHREDVEHGYSSLQYRVETLTVDEPQYG</sequence>
<dbReference type="Gene3D" id="3.10.20.860">
    <property type="match status" value="1"/>
</dbReference>
<dbReference type="InterPro" id="IPR032758">
    <property type="entry name" value="MqsA/HigA-2"/>
</dbReference>
<organism evidence="1 2">
    <name type="scientific">Aidingimonas halophila</name>
    <dbReference type="NCBI Taxonomy" id="574349"/>
    <lineage>
        <taxon>Bacteria</taxon>
        <taxon>Pseudomonadati</taxon>
        <taxon>Pseudomonadota</taxon>
        <taxon>Gammaproteobacteria</taxon>
        <taxon>Oceanospirillales</taxon>
        <taxon>Halomonadaceae</taxon>
        <taxon>Aidingimonas</taxon>
    </lineage>
</organism>
<dbReference type="Gene3D" id="1.10.260.40">
    <property type="entry name" value="lambda repressor-like DNA-binding domains"/>
    <property type="match status" value="1"/>
</dbReference>
<dbReference type="AlphaFoldDB" id="A0A1H3CR74"/>
<dbReference type="InterPro" id="IPR022452">
    <property type="entry name" value="MqsA"/>
</dbReference>
<dbReference type="SUPFAM" id="SSF47413">
    <property type="entry name" value="lambda repressor-like DNA-binding domains"/>
    <property type="match status" value="1"/>
</dbReference>
<dbReference type="Proteomes" id="UP000198500">
    <property type="component" value="Unassembled WGS sequence"/>
</dbReference>
<dbReference type="RefSeq" id="WP_092570131.1">
    <property type="nucleotide sequence ID" value="NZ_BMXH01000010.1"/>
</dbReference>
<dbReference type="EMBL" id="FNNI01000006">
    <property type="protein sequence ID" value="SDX56044.1"/>
    <property type="molecule type" value="Genomic_DNA"/>
</dbReference>
<dbReference type="GO" id="GO:0003677">
    <property type="term" value="F:DNA binding"/>
    <property type="evidence" value="ECO:0007669"/>
    <property type="project" value="InterPro"/>
</dbReference>
<dbReference type="Pfam" id="PF15731">
    <property type="entry name" value="MqsA_antitoxin"/>
    <property type="match status" value="1"/>
</dbReference>
<dbReference type="NCBIfam" id="TIGR03830">
    <property type="entry name" value="CxxCG_CxxCG_HTH"/>
    <property type="match status" value="1"/>
</dbReference>
<evidence type="ECO:0000313" key="1">
    <source>
        <dbReference type="EMBL" id="SDX56044.1"/>
    </source>
</evidence>
<evidence type="ECO:0000313" key="2">
    <source>
        <dbReference type="Proteomes" id="UP000198500"/>
    </source>
</evidence>
<dbReference type="CDD" id="cd00093">
    <property type="entry name" value="HTH_XRE"/>
    <property type="match status" value="1"/>
</dbReference>
<dbReference type="InterPro" id="IPR001387">
    <property type="entry name" value="Cro/C1-type_HTH"/>
</dbReference>
<reference evidence="1 2" key="1">
    <citation type="submission" date="2016-10" db="EMBL/GenBank/DDBJ databases">
        <authorList>
            <person name="de Groot N.N."/>
        </authorList>
    </citation>
    <scope>NUCLEOTIDE SEQUENCE [LARGE SCALE GENOMIC DNA]</scope>
    <source>
        <strain evidence="1 2">DSM 19219</strain>
    </source>
</reference>
<dbReference type="InterPro" id="IPR010982">
    <property type="entry name" value="Lambda_DNA-bd_dom_sf"/>
</dbReference>
<gene>
    <name evidence="1" type="ORF">SAMN05443545_10671</name>
</gene>
<dbReference type="STRING" id="574349.SAMN05443545_10671"/>
<protein>
    <submittedName>
        <fullName evidence="1">HTH-type transcriptional regulator / antitoxin MqsA</fullName>
    </submittedName>
</protein>
<keyword evidence="2" id="KW-1185">Reference proteome</keyword>
<name>A0A1H3CR74_9GAMM</name>